<proteinExistence type="predicted"/>
<accession>A0AAF0VA49</accession>
<sequence>MELKSLRMDHQTALSKLLYILRQKQEEWCR</sequence>
<dbReference type="EMBL" id="CP133623">
    <property type="protein sequence ID" value="WMV59591.1"/>
    <property type="molecule type" value="Genomic_DNA"/>
</dbReference>
<name>A0AAF0VA49_SOLVR</name>
<protein>
    <submittedName>
        <fullName evidence="1">Uncharacterized protein</fullName>
    </submittedName>
</protein>
<dbReference type="Proteomes" id="UP001234989">
    <property type="component" value="Chromosome 12"/>
</dbReference>
<organism evidence="1 2">
    <name type="scientific">Solanum verrucosum</name>
    <dbReference type="NCBI Taxonomy" id="315347"/>
    <lineage>
        <taxon>Eukaryota</taxon>
        <taxon>Viridiplantae</taxon>
        <taxon>Streptophyta</taxon>
        <taxon>Embryophyta</taxon>
        <taxon>Tracheophyta</taxon>
        <taxon>Spermatophyta</taxon>
        <taxon>Magnoliopsida</taxon>
        <taxon>eudicotyledons</taxon>
        <taxon>Gunneridae</taxon>
        <taxon>Pentapetalae</taxon>
        <taxon>asterids</taxon>
        <taxon>lamiids</taxon>
        <taxon>Solanales</taxon>
        <taxon>Solanaceae</taxon>
        <taxon>Solanoideae</taxon>
        <taxon>Solaneae</taxon>
        <taxon>Solanum</taxon>
    </lineage>
</organism>
<keyword evidence="2" id="KW-1185">Reference proteome</keyword>
<reference evidence="1" key="1">
    <citation type="submission" date="2023-08" db="EMBL/GenBank/DDBJ databases">
        <title>A de novo genome assembly of Solanum verrucosum Schlechtendal, a Mexican diploid species geographically isolated from the other diploid A-genome species in potato relatives.</title>
        <authorList>
            <person name="Hosaka K."/>
        </authorList>
    </citation>
    <scope>NUCLEOTIDE SEQUENCE</scope>
    <source>
        <tissue evidence="1">Young leaves</tissue>
    </source>
</reference>
<evidence type="ECO:0000313" key="2">
    <source>
        <dbReference type="Proteomes" id="UP001234989"/>
    </source>
</evidence>
<evidence type="ECO:0000313" key="1">
    <source>
        <dbReference type="EMBL" id="WMV59591.1"/>
    </source>
</evidence>
<dbReference type="AlphaFoldDB" id="A0AAF0VA49"/>
<gene>
    <name evidence="1" type="ORF">MTR67_052976</name>
</gene>